<feature type="transmembrane region" description="Helical" evidence="7">
    <location>
        <begin position="53"/>
        <end position="73"/>
    </location>
</feature>
<keyword evidence="4 7" id="KW-0812">Transmembrane</keyword>
<name>A0A7W8GG86_9DEIO</name>
<evidence type="ECO:0000256" key="4">
    <source>
        <dbReference type="ARBA" id="ARBA00022692"/>
    </source>
</evidence>
<dbReference type="RefSeq" id="WP_184028772.1">
    <property type="nucleotide sequence ID" value="NZ_JACHFN010000007.1"/>
</dbReference>
<reference evidence="9 10" key="1">
    <citation type="submission" date="2020-08" db="EMBL/GenBank/DDBJ databases">
        <title>Genomic Encyclopedia of Type Strains, Phase IV (KMG-IV): sequencing the most valuable type-strain genomes for metagenomic binning, comparative biology and taxonomic classification.</title>
        <authorList>
            <person name="Goeker M."/>
        </authorList>
    </citation>
    <scope>NUCLEOTIDE SEQUENCE [LARGE SCALE GENOMIC DNA]</scope>
    <source>
        <strain evidence="9 10">DSM 101791</strain>
    </source>
</reference>
<feature type="transmembrane region" description="Helical" evidence="7">
    <location>
        <begin position="79"/>
        <end position="98"/>
    </location>
</feature>
<evidence type="ECO:0000256" key="6">
    <source>
        <dbReference type="ARBA" id="ARBA00023136"/>
    </source>
</evidence>
<dbReference type="AlphaFoldDB" id="A0A7W8GG86"/>
<evidence type="ECO:0000256" key="3">
    <source>
        <dbReference type="ARBA" id="ARBA00022475"/>
    </source>
</evidence>
<evidence type="ECO:0000256" key="7">
    <source>
        <dbReference type="SAM" id="Phobius"/>
    </source>
</evidence>
<evidence type="ECO:0000313" key="9">
    <source>
        <dbReference type="EMBL" id="MBB5234653.1"/>
    </source>
</evidence>
<keyword evidence="3" id="KW-1003">Cell membrane</keyword>
<dbReference type="Proteomes" id="UP000525389">
    <property type="component" value="Unassembled WGS sequence"/>
</dbReference>
<dbReference type="GO" id="GO:0005886">
    <property type="term" value="C:plasma membrane"/>
    <property type="evidence" value="ECO:0007669"/>
    <property type="project" value="UniProtKB-SubCell"/>
</dbReference>
<dbReference type="InterPro" id="IPR007353">
    <property type="entry name" value="DUF421"/>
</dbReference>
<dbReference type="PANTHER" id="PTHR34582">
    <property type="entry name" value="UPF0702 TRANSMEMBRANE PROTEIN YCAP"/>
    <property type="match status" value="1"/>
</dbReference>
<evidence type="ECO:0000256" key="5">
    <source>
        <dbReference type="ARBA" id="ARBA00022989"/>
    </source>
</evidence>
<comment type="caution">
    <text evidence="9">The sequence shown here is derived from an EMBL/GenBank/DDBJ whole genome shotgun (WGS) entry which is preliminary data.</text>
</comment>
<gene>
    <name evidence="9" type="ORF">HNQ09_002096</name>
</gene>
<comment type="similarity">
    <text evidence="2">Belongs to the UPF0702 family.</text>
</comment>
<keyword evidence="5 7" id="KW-1133">Transmembrane helix</keyword>
<feature type="transmembrane region" description="Helical" evidence="7">
    <location>
        <begin position="20"/>
        <end position="41"/>
    </location>
</feature>
<evidence type="ECO:0000259" key="8">
    <source>
        <dbReference type="Pfam" id="PF04239"/>
    </source>
</evidence>
<dbReference type="PANTHER" id="PTHR34582:SF6">
    <property type="entry name" value="UPF0702 TRANSMEMBRANE PROTEIN YCAP"/>
    <property type="match status" value="1"/>
</dbReference>
<evidence type="ECO:0000256" key="2">
    <source>
        <dbReference type="ARBA" id="ARBA00006448"/>
    </source>
</evidence>
<organism evidence="9 10">
    <name type="scientific">Deinococcus budaensis</name>
    <dbReference type="NCBI Taxonomy" id="1665626"/>
    <lineage>
        <taxon>Bacteria</taxon>
        <taxon>Thermotogati</taxon>
        <taxon>Deinococcota</taxon>
        <taxon>Deinococci</taxon>
        <taxon>Deinococcales</taxon>
        <taxon>Deinococcaceae</taxon>
        <taxon>Deinococcus</taxon>
    </lineage>
</organism>
<evidence type="ECO:0000313" key="10">
    <source>
        <dbReference type="Proteomes" id="UP000525389"/>
    </source>
</evidence>
<sequence length="180" mass="19528">MDTLLPVLQNILTPQGGWSLAFLVRIVLSVLLLYALVVMIARAFGARTFASFTSFDFLINVAAGSLVASSIMGRNLAEGALALLCLAAVQWLVSSLSARSRRFHDVVDNPPVVLIEHGRYQERAMRRARISQQSLDQKLRSQGVGDVGEVRFAILESGGNVSVMTGEGEERPGTFPRRAG</sequence>
<accession>A0A7W8GG86</accession>
<dbReference type="EMBL" id="JACHFN010000007">
    <property type="protein sequence ID" value="MBB5234653.1"/>
    <property type="molecule type" value="Genomic_DNA"/>
</dbReference>
<dbReference type="Pfam" id="PF04239">
    <property type="entry name" value="DUF421"/>
    <property type="match status" value="1"/>
</dbReference>
<feature type="domain" description="YetF C-terminal" evidence="8">
    <location>
        <begin position="99"/>
        <end position="168"/>
    </location>
</feature>
<comment type="subcellular location">
    <subcellularLocation>
        <location evidence="1">Cell membrane</location>
        <topology evidence="1">Multi-pass membrane protein</topology>
    </subcellularLocation>
</comment>
<dbReference type="Gene3D" id="3.30.240.20">
    <property type="entry name" value="bsu07140 like domains"/>
    <property type="match status" value="1"/>
</dbReference>
<proteinExistence type="inferred from homology"/>
<dbReference type="InterPro" id="IPR023090">
    <property type="entry name" value="UPF0702_alpha/beta_dom_sf"/>
</dbReference>
<protein>
    <submittedName>
        <fullName evidence="9">Uncharacterized membrane protein YcaP (DUF421 family)</fullName>
    </submittedName>
</protein>
<keyword evidence="6 7" id="KW-0472">Membrane</keyword>
<keyword evidence="10" id="KW-1185">Reference proteome</keyword>
<evidence type="ECO:0000256" key="1">
    <source>
        <dbReference type="ARBA" id="ARBA00004651"/>
    </source>
</evidence>